<reference evidence="2 3" key="1">
    <citation type="submission" date="2019-05" db="EMBL/GenBank/DDBJ databases">
        <title>Microbulbifer harenosus sp. nov., an alginate-degrading bacterium isolated from coastal sand.</title>
        <authorList>
            <person name="Huang H."/>
            <person name="Mo K."/>
            <person name="Bao S."/>
        </authorList>
    </citation>
    <scope>NUCLEOTIDE SEQUENCE [LARGE SCALE GENOMIC DNA]</scope>
    <source>
        <strain evidence="2 3">HB161719</strain>
    </source>
</reference>
<dbReference type="Proteomes" id="UP000306791">
    <property type="component" value="Unassembled WGS sequence"/>
</dbReference>
<evidence type="ECO:0000256" key="1">
    <source>
        <dbReference type="ARBA" id="ARBA00023063"/>
    </source>
</evidence>
<dbReference type="NCBIfam" id="TIGR00684">
    <property type="entry name" value="narJ"/>
    <property type="match status" value="1"/>
</dbReference>
<keyword evidence="1" id="KW-0534">Nitrate assimilation</keyword>
<dbReference type="SUPFAM" id="SSF89155">
    <property type="entry name" value="TorD-like"/>
    <property type="match status" value="1"/>
</dbReference>
<organism evidence="2 3">
    <name type="scientific">Microbulbifer harenosus</name>
    <dbReference type="NCBI Taxonomy" id="2576840"/>
    <lineage>
        <taxon>Bacteria</taxon>
        <taxon>Pseudomonadati</taxon>
        <taxon>Pseudomonadota</taxon>
        <taxon>Gammaproteobacteria</taxon>
        <taxon>Cellvibrionales</taxon>
        <taxon>Microbulbiferaceae</taxon>
        <taxon>Microbulbifer</taxon>
    </lineage>
</organism>
<dbReference type="InterPro" id="IPR036411">
    <property type="entry name" value="TorD-like_sf"/>
</dbReference>
<dbReference type="Gene3D" id="1.10.3480.10">
    <property type="entry name" value="TorD-like"/>
    <property type="match status" value="1"/>
</dbReference>
<dbReference type="PANTHER" id="PTHR43680:SF2">
    <property type="entry name" value="NITRATE REDUCTASE MOLYBDENUM COFACTOR ASSEMBLY CHAPERONE NARJ"/>
    <property type="match status" value="1"/>
</dbReference>
<sequence length="245" mass="27619">MRILRLVSRLLDYPDKALYRGLPEVTAFLHSQELVDRVREPLLRFVDHFKQYDLLDWQSEYDGLFERGRAVSLHLFEHIHGESRDRGQAMVDLMAEYRAAGLDLAERELPDFLPTYLEFCATQGEQALGWLADVGHVLALVAARLQEKNSPYAELYAVLMSLAEVSVDMEALTQKVRGEEPDDTPEAIDKVWEVEMVTFSANQASTCDQALSRPDARQYRDDSALNWVEADAASTSPAANVTGGQ</sequence>
<proteinExistence type="predicted"/>
<evidence type="ECO:0000313" key="3">
    <source>
        <dbReference type="Proteomes" id="UP000306791"/>
    </source>
</evidence>
<gene>
    <name evidence="2" type="primary">narJ</name>
    <name evidence="2" type="ORF">FDY93_18035</name>
</gene>
<keyword evidence="3" id="KW-1185">Reference proteome</keyword>
<accession>A0ABY2UDL9</accession>
<dbReference type="RefSeq" id="WP_138237142.1">
    <property type="nucleotide sequence ID" value="NZ_CP185860.1"/>
</dbReference>
<dbReference type="InterPro" id="IPR003765">
    <property type="entry name" value="NO3_reductase_chaperone_NarJ"/>
</dbReference>
<protein>
    <submittedName>
        <fullName evidence="2">Nitrate reductase molybdenum cofactor assembly chaperone</fullName>
    </submittedName>
</protein>
<dbReference type="InterPro" id="IPR020945">
    <property type="entry name" value="DMSO/NO3_reduct_chaperone"/>
</dbReference>
<dbReference type="PANTHER" id="PTHR43680">
    <property type="entry name" value="NITRATE REDUCTASE MOLYBDENUM COFACTOR ASSEMBLY CHAPERONE"/>
    <property type="match status" value="1"/>
</dbReference>
<evidence type="ECO:0000313" key="2">
    <source>
        <dbReference type="EMBL" id="TLM74357.1"/>
    </source>
</evidence>
<comment type="caution">
    <text evidence="2">The sequence shown here is derived from an EMBL/GenBank/DDBJ whole genome shotgun (WGS) entry which is preliminary data.</text>
</comment>
<name>A0ABY2UDL9_9GAMM</name>
<dbReference type="Pfam" id="PF02613">
    <property type="entry name" value="Nitrate_red_del"/>
    <property type="match status" value="1"/>
</dbReference>
<dbReference type="EMBL" id="VANI01000022">
    <property type="protein sequence ID" value="TLM74357.1"/>
    <property type="molecule type" value="Genomic_DNA"/>
</dbReference>